<reference evidence="2" key="1">
    <citation type="submission" date="2014-11" db="EMBL/GenBank/DDBJ databases">
        <authorList>
            <person name="Otto D Thomas"/>
            <person name="Naeem Raeece"/>
        </authorList>
    </citation>
    <scope>NUCLEOTIDE SEQUENCE</scope>
</reference>
<name>A0A0G4FU11_9ALVE</name>
<gene>
    <name evidence="2" type="ORF">Cvel_18801</name>
</gene>
<feature type="compositionally biased region" description="Low complexity" evidence="1">
    <location>
        <begin position="75"/>
        <end position="96"/>
    </location>
</feature>
<dbReference type="AlphaFoldDB" id="A0A0G4FU11"/>
<evidence type="ECO:0000256" key="1">
    <source>
        <dbReference type="SAM" id="MobiDB-lite"/>
    </source>
</evidence>
<dbReference type="VEuPathDB" id="CryptoDB:Cvel_18801"/>
<proteinExistence type="predicted"/>
<accession>A0A0G4FU11</accession>
<organism evidence="2">
    <name type="scientific">Chromera velia CCMP2878</name>
    <dbReference type="NCBI Taxonomy" id="1169474"/>
    <lineage>
        <taxon>Eukaryota</taxon>
        <taxon>Sar</taxon>
        <taxon>Alveolata</taxon>
        <taxon>Colpodellida</taxon>
        <taxon>Chromeraceae</taxon>
        <taxon>Chromera</taxon>
    </lineage>
</organism>
<sequence>MRAYNLIDKVNSNIFTDVGKKVTVPGVGPRGGARRDKFMKDNMCAFNWKNLVNLSNYEEIQSEDDIGSAEEESAGAHAGQQVSETGPSSSSGPTNSRNPLQATKRRREGAAVEIEEGESTEEVIESGLLDSEADLLRAEDLLIQAA</sequence>
<feature type="region of interest" description="Disordered" evidence="1">
    <location>
        <begin position="61"/>
        <end position="126"/>
    </location>
</feature>
<feature type="compositionally biased region" description="Acidic residues" evidence="1">
    <location>
        <begin position="113"/>
        <end position="124"/>
    </location>
</feature>
<feature type="compositionally biased region" description="Acidic residues" evidence="1">
    <location>
        <begin position="61"/>
        <end position="73"/>
    </location>
</feature>
<dbReference type="EMBL" id="CDMZ01000638">
    <property type="protein sequence ID" value="CEM18452.1"/>
    <property type="molecule type" value="Genomic_DNA"/>
</dbReference>
<evidence type="ECO:0000313" key="2">
    <source>
        <dbReference type="EMBL" id="CEM18452.1"/>
    </source>
</evidence>
<protein>
    <submittedName>
        <fullName evidence="2">Uncharacterized protein</fullName>
    </submittedName>
</protein>